<sequence>MKRRDPAKLSRDFTSYLEKHRIFELFQELSSMLLIKKPDDHVLFLKQSIHHAARRLDVPRVVIMAPPGFDRKKLGETLASKLMIPLIRLKDFTDDCEPVRYHVFLVFELTSINSEIFCSQYLSESTFVTEKLRMILMNYMKFNCDGWIFLDFPRNDKEARFLQRSGLIPSHVIDITTEGVNGNSSDGEYFKEIRGLRRVFANLIKRINAKDKEFQDIVDICLAVLKQRMYKNINTELRIVLIDPQNSNRCESLGAHLAEEFGIHHIKFNEVIECVSSQCSELGNNLRAARENSDTDNLSPCLKVLCFKQYLRQPQYERIGWVLTGFPRCVEDLKQLDTTNLRANRVIIVVGKNYGTDEISYIECPDSNADVITGSNHLLLINGNYFQKVCMCEDDIENIIKYTRGSSFIIKEEDKFENLKNKIDFYLAQPPPCVPPREPKPPRLIKPEEIEFDPDDEPSPNIFDNIREPEPTLQLV</sequence>
<gene>
    <name evidence="1" type="ORF">QAD02_015576</name>
</gene>
<reference evidence="1" key="1">
    <citation type="submission" date="2023-04" db="EMBL/GenBank/DDBJ databases">
        <title>A chromosome-level genome assembly of the parasitoid wasp Eretmocerus hayati.</title>
        <authorList>
            <person name="Zhong Y."/>
            <person name="Liu S."/>
            <person name="Liu Y."/>
        </authorList>
    </citation>
    <scope>NUCLEOTIDE SEQUENCE</scope>
    <source>
        <strain evidence="1">ZJU_SS_LIU_2023</strain>
    </source>
</reference>
<evidence type="ECO:0000313" key="1">
    <source>
        <dbReference type="EMBL" id="KAJ8679789.1"/>
    </source>
</evidence>
<evidence type="ECO:0000313" key="2">
    <source>
        <dbReference type="Proteomes" id="UP001239111"/>
    </source>
</evidence>
<name>A0ACC2PB25_9HYME</name>
<keyword evidence="2" id="KW-1185">Reference proteome</keyword>
<dbReference type="EMBL" id="CM056742">
    <property type="protein sequence ID" value="KAJ8679789.1"/>
    <property type="molecule type" value="Genomic_DNA"/>
</dbReference>
<accession>A0ACC2PB25</accession>
<dbReference type="Proteomes" id="UP001239111">
    <property type="component" value="Chromosome 2"/>
</dbReference>
<organism evidence="1 2">
    <name type="scientific">Eretmocerus hayati</name>
    <dbReference type="NCBI Taxonomy" id="131215"/>
    <lineage>
        <taxon>Eukaryota</taxon>
        <taxon>Metazoa</taxon>
        <taxon>Ecdysozoa</taxon>
        <taxon>Arthropoda</taxon>
        <taxon>Hexapoda</taxon>
        <taxon>Insecta</taxon>
        <taxon>Pterygota</taxon>
        <taxon>Neoptera</taxon>
        <taxon>Endopterygota</taxon>
        <taxon>Hymenoptera</taxon>
        <taxon>Apocrita</taxon>
        <taxon>Proctotrupomorpha</taxon>
        <taxon>Chalcidoidea</taxon>
        <taxon>Aphelinidae</taxon>
        <taxon>Aphelininae</taxon>
        <taxon>Eretmocerus</taxon>
    </lineage>
</organism>
<protein>
    <submittedName>
        <fullName evidence="1">Uncharacterized protein</fullName>
    </submittedName>
</protein>
<comment type="caution">
    <text evidence="1">The sequence shown here is derived from an EMBL/GenBank/DDBJ whole genome shotgun (WGS) entry which is preliminary data.</text>
</comment>
<proteinExistence type="predicted"/>